<keyword evidence="1" id="KW-0812">Transmembrane</keyword>
<dbReference type="Pfam" id="PF26327">
    <property type="entry name" value="LpqS"/>
    <property type="match status" value="1"/>
</dbReference>
<evidence type="ECO:0000313" key="3">
    <source>
        <dbReference type="Proteomes" id="UP001601444"/>
    </source>
</evidence>
<protein>
    <recommendedName>
        <fullName evidence="4">Lipoprotein LpqS</fullName>
    </recommendedName>
</protein>
<name>A0ABW6PUE1_9NOCA</name>
<evidence type="ECO:0000256" key="1">
    <source>
        <dbReference type="SAM" id="Phobius"/>
    </source>
</evidence>
<proteinExistence type="predicted"/>
<evidence type="ECO:0000313" key="2">
    <source>
        <dbReference type="EMBL" id="MFF0546041.1"/>
    </source>
</evidence>
<dbReference type="EMBL" id="JBIAMX010000018">
    <property type="protein sequence ID" value="MFF0546041.1"/>
    <property type="molecule type" value="Genomic_DNA"/>
</dbReference>
<keyword evidence="3" id="KW-1185">Reference proteome</keyword>
<dbReference type="RefSeq" id="WP_387702499.1">
    <property type="nucleotide sequence ID" value="NZ_JBIAMX010000018.1"/>
</dbReference>
<keyword evidence="1" id="KW-1133">Transmembrane helix</keyword>
<keyword evidence="1" id="KW-0472">Membrane</keyword>
<evidence type="ECO:0008006" key="4">
    <source>
        <dbReference type="Google" id="ProtNLM"/>
    </source>
</evidence>
<dbReference type="InterPro" id="IPR058714">
    <property type="entry name" value="LpqS"/>
</dbReference>
<sequence>MNPVWARSRRVLPASPRRGAVFLALLAAALLVLAPVLDCTVLRHESGAGHHGATGFGAPDHSPPLAVPALGAPAAPGHSVGLLPDAAPAVSAPAASAPASSTVPPLEHCARHAGHVLLKAVAPAAAPFPSLLLMLGAVLLACFAAAGTRGRGAGVRGPPIPFARRGRDLLTLVCIARR</sequence>
<organism evidence="2 3">
    <name type="scientific">Nocardia thailandica</name>
    <dbReference type="NCBI Taxonomy" id="257275"/>
    <lineage>
        <taxon>Bacteria</taxon>
        <taxon>Bacillati</taxon>
        <taxon>Actinomycetota</taxon>
        <taxon>Actinomycetes</taxon>
        <taxon>Mycobacteriales</taxon>
        <taxon>Nocardiaceae</taxon>
        <taxon>Nocardia</taxon>
    </lineage>
</organism>
<dbReference type="Proteomes" id="UP001601444">
    <property type="component" value="Unassembled WGS sequence"/>
</dbReference>
<feature type="transmembrane region" description="Helical" evidence="1">
    <location>
        <begin position="126"/>
        <end position="146"/>
    </location>
</feature>
<gene>
    <name evidence="2" type="ORF">ACFYTF_24700</name>
</gene>
<reference evidence="2 3" key="1">
    <citation type="submission" date="2024-10" db="EMBL/GenBank/DDBJ databases">
        <title>The Natural Products Discovery Center: Release of the First 8490 Sequenced Strains for Exploring Actinobacteria Biosynthetic Diversity.</title>
        <authorList>
            <person name="Kalkreuter E."/>
            <person name="Kautsar S.A."/>
            <person name="Yang D."/>
            <person name="Bader C.D."/>
            <person name="Teijaro C.N."/>
            <person name="Fluegel L."/>
            <person name="Davis C.M."/>
            <person name="Simpson J.R."/>
            <person name="Lauterbach L."/>
            <person name="Steele A.D."/>
            <person name="Gui C."/>
            <person name="Meng S."/>
            <person name="Li G."/>
            <person name="Viehrig K."/>
            <person name="Ye F."/>
            <person name="Su P."/>
            <person name="Kiefer A.F."/>
            <person name="Nichols A."/>
            <person name="Cepeda A.J."/>
            <person name="Yan W."/>
            <person name="Fan B."/>
            <person name="Jiang Y."/>
            <person name="Adhikari A."/>
            <person name="Zheng C.-J."/>
            <person name="Schuster L."/>
            <person name="Cowan T.M."/>
            <person name="Smanski M.J."/>
            <person name="Chevrette M.G."/>
            <person name="De Carvalho L.P.S."/>
            <person name="Shen B."/>
        </authorList>
    </citation>
    <scope>NUCLEOTIDE SEQUENCE [LARGE SCALE GENOMIC DNA]</scope>
    <source>
        <strain evidence="2 3">NPDC004045</strain>
    </source>
</reference>
<accession>A0ABW6PUE1</accession>
<comment type="caution">
    <text evidence="2">The sequence shown here is derived from an EMBL/GenBank/DDBJ whole genome shotgun (WGS) entry which is preliminary data.</text>
</comment>